<protein>
    <submittedName>
        <fullName evidence="1">Sporulation histidine kinase inhibitor Sda</fullName>
    </submittedName>
</protein>
<dbReference type="OrthoDB" id="2933732at2"/>
<dbReference type="InterPro" id="IPR015064">
    <property type="entry name" value="Sda"/>
</dbReference>
<dbReference type="AlphaFoldDB" id="A0A554A372"/>
<gene>
    <name evidence="1" type="ORF">FN960_00865</name>
</gene>
<proteinExistence type="predicted"/>
<dbReference type="Gene3D" id="1.10.287.1100">
    <property type="entry name" value="Sporulation inhibitor A"/>
    <property type="match status" value="1"/>
</dbReference>
<accession>A0A554A372</accession>
<dbReference type="SUPFAM" id="SSF100985">
    <property type="entry name" value="Sporulation inhibitor Sda"/>
    <property type="match status" value="1"/>
</dbReference>
<evidence type="ECO:0000313" key="1">
    <source>
        <dbReference type="EMBL" id="TSB48140.1"/>
    </source>
</evidence>
<reference evidence="1 2" key="1">
    <citation type="submission" date="2019-07" db="EMBL/GenBank/DDBJ databases">
        <authorList>
            <person name="Park Y.J."/>
            <person name="Jeong S.E."/>
            <person name="Jung H.S."/>
        </authorList>
    </citation>
    <scope>NUCLEOTIDE SEQUENCE [LARGE SCALE GENOMIC DNA]</scope>
    <source>
        <strain evidence="2">P16(2019)</strain>
    </source>
</reference>
<dbReference type="Proteomes" id="UP000318521">
    <property type="component" value="Unassembled WGS sequence"/>
</dbReference>
<name>A0A554A372_9BACI</name>
<sequence length="51" mass="6047">MDNLNNDMLVEAYVKAKELDLNEDFIMLLHQELVDRHLLHKLDSYYATPTI</sequence>
<comment type="caution">
    <text evidence="1">The sequence shown here is derived from an EMBL/GenBank/DDBJ whole genome shotgun (WGS) entry which is preliminary data.</text>
</comment>
<dbReference type="InterPro" id="IPR036916">
    <property type="entry name" value="Sda_sf"/>
</dbReference>
<dbReference type="Pfam" id="PF08970">
    <property type="entry name" value="Sda"/>
    <property type="match status" value="1"/>
</dbReference>
<dbReference type="EMBL" id="VLXZ01000001">
    <property type="protein sequence ID" value="TSB48140.1"/>
    <property type="molecule type" value="Genomic_DNA"/>
</dbReference>
<organism evidence="1 2">
    <name type="scientific">Alkalicoccobacillus porphyridii</name>
    <dbReference type="NCBI Taxonomy" id="2597270"/>
    <lineage>
        <taxon>Bacteria</taxon>
        <taxon>Bacillati</taxon>
        <taxon>Bacillota</taxon>
        <taxon>Bacilli</taxon>
        <taxon>Bacillales</taxon>
        <taxon>Bacillaceae</taxon>
        <taxon>Alkalicoccobacillus</taxon>
    </lineage>
</organism>
<dbReference type="RefSeq" id="WP_143846485.1">
    <property type="nucleotide sequence ID" value="NZ_VLXZ01000001.1"/>
</dbReference>
<keyword evidence="2" id="KW-1185">Reference proteome</keyword>
<evidence type="ECO:0000313" key="2">
    <source>
        <dbReference type="Proteomes" id="UP000318521"/>
    </source>
</evidence>